<dbReference type="Gene3D" id="1.25.40.10">
    <property type="entry name" value="Tetratricopeptide repeat domain"/>
    <property type="match status" value="1"/>
</dbReference>
<evidence type="ECO:0000256" key="2">
    <source>
        <dbReference type="ARBA" id="ARBA00023015"/>
    </source>
</evidence>
<evidence type="ECO:0000313" key="8">
    <source>
        <dbReference type="EMBL" id="GAA4203714.1"/>
    </source>
</evidence>
<proteinExistence type="inferred from homology"/>
<feature type="region of interest" description="Disordered" evidence="6">
    <location>
        <begin position="238"/>
        <end position="260"/>
    </location>
</feature>
<feature type="compositionally biased region" description="Basic and acidic residues" evidence="6">
    <location>
        <begin position="666"/>
        <end position="682"/>
    </location>
</feature>
<dbReference type="SUPFAM" id="SSF48452">
    <property type="entry name" value="TPR-like"/>
    <property type="match status" value="1"/>
</dbReference>
<dbReference type="PANTHER" id="PTHR35807">
    <property type="entry name" value="TRANSCRIPTIONAL REGULATOR REDD-RELATED"/>
    <property type="match status" value="1"/>
</dbReference>
<feature type="compositionally biased region" description="Low complexity" evidence="6">
    <location>
        <begin position="247"/>
        <end position="260"/>
    </location>
</feature>
<dbReference type="InterPro" id="IPR011990">
    <property type="entry name" value="TPR-like_helical_dom_sf"/>
</dbReference>
<comment type="similarity">
    <text evidence="1">Belongs to the AfsR/DnrI/RedD regulatory family.</text>
</comment>
<comment type="caution">
    <text evidence="8">The sequence shown here is derived from an EMBL/GenBank/DDBJ whole genome shotgun (WGS) entry which is preliminary data.</text>
</comment>
<organism evidence="8 9">
    <name type="scientific">Streptosporangium oxazolinicum</name>
    <dbReference type="NCBI Taxonomy" id="909287"/>
    <lineage>
        <taxon>Bacteria</taxon>
        <taxon>Bacillati</taxon>
        <taxon>Actinomycetota</taxon>
        <taxon>Actinomycetes</taxon>
        <taxon>Streptosporangiales</taxon>
        <taxon>Streptosporangiaceae</taxon>
        <taxon>Streptosporangium</taxon>
    </lineage>
</organism>
<dbReference type="PROSITE" id="PS51755">
    <property type="entry name" value="OMPR_PHOB"/>
    <property type="match status" value="1"/>
</dbReference>
<evidence type="ECO:0000256" key="5">
    <source>
        <dbReference type="PROSITE-ProRule" id="PRU01091"/>
    </source>
</evidence>
<evidence type="ECO:0000313" key="9">
    <source>
        <dbReference type="Proteomes" id="UP001501251"/>
    </source>
</evidence>
<dbReference type="SMART" id="SM01043">
    <property type="entry name" value="BTAD"/>
    <property type="match status" value="1"/>
</dbReference>
<evidence type="ECO:0000256" key="6">
    <source>
        <dbReference type="SAM" id="MobiDB-lite"/>
    </source>
</evidence>
<evidence type="ECO:0000259" key="7">
    <source>
        <dbReference type="PROSITE" id="PS51755"/>
    </source>
</evidence>
<dbReference type="InterPro" id="IPR005158">
    <property type="entry name" value="BTAD"/>
</dbReference>
<protein>
    <submittedName>
        <fullName evidence="8">AfsR/SARP family transcriptional regulator</fullName>
    </submittedName>
</protein>
<gene>
    <name evidence="8" type="ORF">GCM10022252_61780</name>
</gene>
<keyword evidence="3 5" id="KW-0238">DNA-binding</keyword>
<feature type="domain" description="OmpR/PhoB-type" evidence="7">
    <location>
        <begin position="1"/>
        <end position="96"/>
    </location>
</feature>
<dbReference type="SUPFAM" id="SSF52540">
    <property type="entry name" value="P-loop containing nucleoside triphosphate hydrolases"/>
    <property type="match status" value="1"/>
</dbReference>
<dbReference type="PRINTS" id="PR00364">
    <property type="entry name" value="DISEASERSIST"/>
</dbReference>
<feature type="DNA-binding region" description="OmpR/PhoB-type" evidence="5">
    <location>
        <begin position="1"/>
        <end position="96"/>
    </location>
</feature>
<keyword evidence="9" id="KW-1185">Reference proteome</keyword>
<sequence length="682" mass="74530">MRFCVLGTLKVLDGGREVTPTAPKLRQVLTFLLLRRNNIVQTAELIDELWGESPPISALSTLQTYIYKLRKILSNDKIDSFEEVLRTQSWGYMLVVEPDDLDLDPFERLLGAGAAALKKNDPEQAAESLARALSLWRGPALADVAAGNLLSAYVASLEESRLRALELRIESDLRLGRHREVVGELKHLVSVHPLHEAFYAQLMTALHRSGRRSEALEEYQRLRATLVEEVGIEPSAESQRLHQSLLSAESPASPAKAEPAIEPTTVVPGAAEKPRNARAPLCPAQLPPDIWDFTGRQSHVGELVTAATMTEPAATTPPTILIAGMPGVGKTALAVHLAHLVKQHFPDGQFYCTLRGNHGEALDPSQILYNFLITAGMPGEKLPNSTEERSNLFRSWCSAHRVLIVLDDAVSAAQVFPLLPGSEYCTTVITSRSGLYGFSCRNRIDLAPLPLDEGVRLLAAVAGGQRIERERNNAESVVRFCEGLPLAVRAAAARLTASPTLPVRRLAARLANPELRLKELNSADFDIYDLFDTIYRELDPRERSALWLLCLRRNTRFTLESAAQSIGCDIDTTETLLTRLVSAHFLRAVGDAGAGEGTVYAINELARIYAEEKLESELGKGSAALAPTTAAEPQGPVDVTVRRTHPPALTLTQTAAQLVDPCPPKGAEEPYRADSDHSRKVS</sequence>
<name>A0ABP8BCM4_9ACTN</name>
<keyword evidence="2" id="KW-0805">Transcription regulation</keyword>
<dbReference type="InterPro" id="IPR051677">
    <property type="entry name" value="AfsR-DnrI-RedD_regulator"/>
</dbReference>
<dbReference type="Gene3D" id="3.40.50.300">
    <property type="entry name" value="P-loop containing nucleotide triphosphate hydrolases"/>
    <property type="match status" value="1"/>
</dbReference>
<keyword evidence="4" id="KW-0804">Transcription</keyword>
<evidence type="ECO:0000256" key="3">
    <source>
        <dbReference type="ARBA" id="ARBA00023125"/>
    </source>
</evidence>
<dbReference type="Proteomes" id="UP001501251">
    <property type="component" value="Unassembled WGS sequence"/>
</dbReference>
<evidence type="ECO:0000256" key="1">
    <source>
        <dbReference type="ARBA" id="ARBA00005820"/>
    </source>
</evidence>
<dbReference type="InterPro" id="IPR001867">
    <property type="entry name" value="OmpR/PhoB-type_DNA-bd"/>
</dbReference>
<dbReference type="SUPFAM" id="SSF46894">
    <property type="entry name" value="C-terminal effector domain of the bipartite response regulators"/>
    <property type="match status" value="1"/>
</dbReference>
<dbReference type="Gene3D" id="1.10.10.10">
    <property type="entry name" value="Winged helix-like DNA-binding domain superfamily/Winged helix DNA-binding domain"/>
    <property type="match status" value="1"/>
</dbReference>
<feature type="region of interest" description="Disordered" evidence="6">
    <location>
        <begin position="620"/>
        <end position="682"/>
    </location>
</feature>
<dbReference type="Pfam" id="PF03704">
    <property type="entry name" value="BTAD"/>
    <property type="match status" value="1"/>
</dbReference>
<accession>A0ABP8BCM4</accession>
<dbReference type="EMBL" id="BAABAQ010000013">
    <property type="protein sequence ID" value="GAA4203714.1"/>
    <property type="molecule type" value="Genomic_DNA"/>
</dbReference>
<dbReference type="PANTHER" id="PTHR35807:SF1">
    <property type="entry name" value="TRANSCRIPTIONAL REGULATOR REDD"/>
    <property type="match status" value="1"/>
</dbReference>
<dbReference type="InterPro" id="IPR036388">
    <property type="entry name" value="WH-like_DNA-bd_sf"/>
</dbReference>
<reference evidence="9" key="1">
    <citation type="journal article" date="2019" name="Int. J. Syst. Evol. Microbiol.">
        <title>The Global Catalogue of Microorganisms (GCM) 10K type strain sequencing project: providing services to taxonomists for standard genome sequencing and annotation.</title>
        <authorList>
            <consortium name="The Broad Institute Genomics Platform"/>
            <consortium name="The Broad Institute Genome Sequencing Center for Infectious Disease"/>
            <person name="Wu L."/>
            <person name="Ma J."/>
        </authorList>
    </citation>
    <scope>NUCLEOTIDE SEQUENCE [LARGE SCALE GENOMIC DNA]</scope>
    <source>
        <strain evidence="9">JCM 17388</strain>
    </source>
</reference>
<dbReference type="SMART" id="SM00862">
    <property type="entry name" value="Trans_reg_C"/>
    <property type="match status" value="1"/>
</dbReference>
<dbReference type="CDD" id="cd15831">
    <property type="entry name" value="BTAD"/>
    <property type="match status" value="1"/>
</dbReference>
<evidence type="ECO:0000256" key="4">
    <source>
        <dbReference type="ARBA" id="ARBA00023163"/>
    </source>
</evidence>
<dbReference type="InterPro" id="IPR027417">
    <property type="entry name" value="P-loop_NTPase"/>
</dbReference>
<dbReference type="InterPro" id="IPR016032">
    <property type="entry name" value="Sig_transdc_resp-reg_C-effctor"/>
</dbReference>
<dbReference type="Pfam" id="PF00486">
    <property type="entry name" value="Trans_reg_C"/>
    <property type="match status" value="1"/>
</dbReference>